<dbReference type="Pfam" id="PF08241">
    <property type="entry name" value="Methyltransf_11"/>
    <property type="match status" value="1"/>
</dbReference>
<dbReference type="Proteomes" id="UP000238375">
    <property type="component" value="Unassembled WGS sequence"/>
</dbReference>
<feature type="domain" description="Methyltransferase type 11" evidence="1">
    <location>
        <begin position="47"/>
        <end position="137"/>
    </location>
</feature>
<keyword evidence="2" id="KW-0489">Methyltransferase</keyword>
<dbReference type="Gene3D" id="3.40.50.150">
    <property type="entry name" value="Vaccinia Virus protein VP39"/>
    <property type="match status" value="1"/>
</dbReference>
<dbReference type="GO" id="GO:0008757">
    <property type="term" value="F:S-adenosylmethionine-dependent methyltransferase activity"/>
    <property type="evidence" value="ECO:0007669"/>
    <property type="project" value="InterPro"/>
</dbReference>
<reference evidence="2 3" key="1">
    <citation type="submission" date="2018-03" db="EMBL/GenBank/DDBJ databases">
        <title>Genomic Encyclopedia of Archaeal and Bacterial Type Strains, Phase II (KMG-II): from individual species to whole genera.</title>
        <authorList>
            <person name="Goeker M."/>
        </authorList>
    </citation>
    <scope>NUCLEOTIDE SEQUENCE [LARGE SCALE GENOMIC DNA]</scope>
    <source>
        <strain evidence="2 3">DSM 28354</strain>
    </source>
</reference>
<proteinExistence type="predicted"/>
<sequence>MNPWSDVPYADYERHMSHETVGQLALLNEITGEKVAQRYPQTVAVYGACTGNGFTHFVDAQTVYAVDLNPTYLAICQERYDPILNKLVLVRVDINQESVAIPSESVDLLICHLFLEYVDLDRAFASFRQVLRPGGLLNVVLQRSNDTGWVSNTGVTTLRPVAAIASEVSDETLRQHASPDLRFEGYQTYRMPNGKSLISYDFVKVSELPQTDEDGRDDWLTWDR</sequence>
<dbReference type="CDD" id="cd02440">
    <property type="entry name" value="AdoMet_MTases"/>
    <property type="match status" value="1"/>
</dbReference>
<evidence type="ECO:0000313" key="2">
    <source>
        <dbReference type="EMBL" id="PRY39985.1"/>
    </source>
</evidence>
<dbReference type="RefSeq" id="WP_106137620.1">
    <property type="nucleotide sequence ID" value="NZ_PVTE01000007.1"/>
</dbReference>
<comment type="caution">
    <text evidence="2">The sequence shown here is derived from an EMBL/GenBank/DDBJ whole genome shotgun (WGS) entry which is preliminary data.</text>
</comment>
<dbReference type="EMBL" id="PVTE01000007">
    <property type="protein sequence ID" value="PRY39985.1"/>
    <property type="molecule type" value="Genomic_DNA"/>
</dbReference>
<evidence type="ECO:0000313" key="3">
    <source>
        <dbReference type="Proteomes" id="UP000238375"/>
    </source>
</evidence>
<name>A0A2T0T2S5_9BACT</name>
<dbReference type="SUPFAM" id="SSF53335">
    <property type="entry name" value="S-adenosyl-L-methionine-dependent methyltransferases"/>
    <property type="match status" value="1"/>
</dbReference>
<dbReference type="InterPro" id="IPR013216">
    <property type="entry name" value="Methyltransf_11"/>
</dbReference>
<keyword evidence="2" id="KW-0808">Transferase</keyword>
<dbReference type="GO" id="GO:0032259">
    <property type="term" value="P:methylation"/>
    <property type="evidence" value="ECO:0007669"/>
    <property type="project" value="UniProtKB-KW"/>
</dbReference>
<keyword evidence="3" id="KW-1185">Reference proteome</keyword>
<organism evidence="2 3">
    <name type="scientific">Spirosoma oryzae</name>
    <dbReference type="NCBI Taxonomy" id="1469603"/>
    <lineage>
        <taxon>Bacteria</taxon>
        <taxon>Pseudomonadati</taxon>
        <taxon>Bacteroidota</taxon>
        <taxon>Cytophagia</taxon>
        <taxon>Cytophagales</taxon>
        <taxon>Cytophagaceae</taxon>
        <taxon>Spirosoma</taxon>
    </lineage>
</organism>
<protein>
    <submittedName>
        <fullName evidence="2">Methyltransferase family protein</fullName>
    </submittedName>
</protein>
<dbReference type="InterPro" id="IPR029063">
    <property type="entry name" value="SAM-dependent_MTases_sf"/>
</dbReference>
<gene>
    <name evidence="2" type="ORF">CLV58_10779</name>
</gene>
<accession>A0A2T0T2S5</accession>
<dbReference type="AlphaFoldDB" id="A0A2T0T2S5"/>
<evidence type="ECO:0000259" key="1">
    <source>
        <dbReference type="Pfam" id="PF08241"/>
    </source>
</evidence>
<dbReference type="OrthoDB" id="9786043at2"/>